<evidence type="ECO:0000313" key="4">
    <source>
        <dbReference type="Proteomes" id="UP000031014"/>
    </source>
</evidence>
<proteinExistence type="predicted"/>
<dbReference type="SUPFAM" id="SSF52540">
    <property type="entry name" value="P-loop containing nucleoside triphosphate hydrolases"/>
    <property type="match status" value="1"/>
</dbReference>
<dbReference type="GO" id="GO:0000731">
    <property type="term" value="P:DNA synthesis involved in DNA repair"/>
    <property type="evidence" value="ECO:0007669"/>
    <property type="project" value="TreeGrafter"/>
</dbReference>
<feature type="domain" description="Rad50/SbcC-type AAA" evidence="2">
    <location>
        <begin position="282"/>
        <end position="501"/>
    </location>
</feature>
<evidence type="ECO:0000256" key="1">
    <source>
        <dbReference type="SAM" id="Coils"/>
    </source>
</evidence>
<dbReference type="Pfam" id="PF13476">
    <property type="entry name" value="AAA_23"/>
    <property type="match status" value="1"/>
</dbReference>
<dbReference type="Gene3D" id="3.20.20.140">
    <property type="entry name" value="Metal-dependent hydrolases"/>
    <property type="match status" value="1"/>
</dbReference>
<comment type="caution">
    <text evidence="3">The sequence shown here is derived from an EMBL/GenBank/DDBJ whole genome shotgun (WGS) entry which is preliminary data.</text>
</comment>
<protein>
    <submittedName>
        <fullName evidence="3">ATPase involved in DNA repair</fullName>
    </submittedName>
</protein>
<dbReference type="Proteomes" id="UP000031014">
    <property type="component" value="Unassembled WGS sequence"/>
</dbReference>
<organism evidence="3 4">
    <name type="scientific">Mesobacillus selenatarsenatis (strain DSM 18680 / JCM 14380 / FERM P-15431 / SF-1)</name>
    <dbReference type="NCBI Taxonomy" id="1321606"/>
    <lineage>
        <taxon>Bacteria</taxon>
        <taxon>Bacillati</taxon>
        <taxon>Bacillota</taxon>
        <taxon>Bacilli</taxon>
        <taxon>Bacillales</taxon>
        <taxon>Bacillaceae</taxon>
        <taxon>Mesobacillus</taxon>
    </lineage>
</organism>
<dbReference type="OrthoDB" id="9791620at2"/>
<dbReference type="STRING" id="1321606.SAMD00020551_0405"/>
<dbReference type="SUPFAM" id="SSF89550">
    <property type="entry name" value="PHP domain-like"/>
    <property type="match status" value="1"/>
</dbReference>
<dbReference type="PANTHER" id="PTHR32182:SF22">
    <property type="entry name" value="ATP-DEPENDENT ENDONUCLEASE, OLD FAMILY-RELATED"/>
    <property type="match status" value="1"/>
</dbReference>
<accession>A0A0A8WXC0</accession>
<keyword evidence="4" id="KW-1185">Reference proteome</keyword>
<dbReference type="PANTHER" id="PTHR32182">
    <property type="entry name" value="DNA REPLICATION AND REPAIR PROTEIN RECF"/>
    <property type="match status" value="1"/>
</dbReference>
<sequence length="909" mass="104939">MIYHGAKWWKFDFHTHTPISIDYGKGPNQDTLKRRTPREWLLDYMSKKIDCVAVTDHNSGEWIDTLKAEVNLMREENIDGFRELTIFPGVEITVHGNIHLLAIFDPTESSRQISNLLSKCEYNGTYGDSDDCTTKSFNEVVNIIHQMKGLAIPAHVDMVRGLFEEEEGNSLKKCLTANGLLAMQVCNLEYVKPQIYNDMKLNFTEIAGSDSHHPEFVGASYTWVKMEYPNLEALRLALHDGEDGIIRHDLTSTNPNEAYNRFFIESIEISNGAKAGRGRNPLKVNFSPWLNAIIGGRGSGKSSLIEYMRLPFDKTRGLPPKLSEEFQEFRKVPKERGKAGMLTNETKIRVEMQKDGRHIALTWQGNKIIEEHQNEMGLWESKEESSNIDSRFPLRIFSQKHLYSLTEDPNYILGIIDQQFDKLEWEEEREKLSTNWLQTRAILRDLSTKINAKGNIQTELDDLKAKMKIYEDSGHKELLDEYQKSQIINQKLNQDLQSIDNYYERLKNMYAEAPKHLFSTEEFTGLDQDSLKILNEQANHFQVLIDNMNEVLINVEQFKANNRKSIEEIPWHQVRLISEDKYHEFVKRLEATGEKNPNAYSEFVARKTELEKKMSEISSFEEQFKLQKEESIRIFKDIDSHEKELRNKRLEVIQQWVGTNPNIKMYLKVMGNVENAEETFRGIIRKSGREYAKDILERDDDNKPQKGVIFELMESSTPWEKRKEIIKKIQTVNETDTKGFGKLFINHLLGLKSSTPEDIDRMIIWYPEDKITLKLVNSNKKEEDIETGSAGQRTAAMLSLMLLLDDSPVIIDQPEEDLDTKRISDLVVTGLRTFKTKQQVIVITHNPNIPVNGAAENIVQMNFAGGQIQKQLNGALQNNNVREAVCDVMEGGKEALDKRYFRISRALED</sequence>
<dbReference type="InterPro" id="IPR016195">
    <property type="entry name" value="Pol/histidinol_Pase-like"/>
</dbReference>
<dbReference type="InterPro" id="IPR027417">
    <property type="entry name" value="P-loop_NTPase"/>
</dbReference>
<dbReference type="GO" id="GO:0016887">
    <property type="term" value="F:ATP hydrolysis activity"/>
    <property type="evidence" value="ECO:0007669"/>
    <property type="project" value="InterPro"/>
</dbReference>
<dbReference type="NCBIfam" id="NF045780">
    <property type="entry name" value="TrlF_fam_ATP"/>
    <property type="match status" value="1"/>
</dbReference>
<dbReference type="RefSeq" id="WP_041964238.1">
    <property type="nucleotide sequence ID" value="NZ_BASE01000009.1"/>
</dbReference>
<gene>
    <name evidence="3" type="ORF">SAMD00020551_0405</name>
</gene>
<dbReference type="AlphaFoldDB" id="A0A0A8WXC0"/>
<name>A0A0A8WXC0_MESS1</name>
<dbReference type="GO" id="GO:0006302">
    <property type="term" value="P:double-strand break repair"/>
    <property type="evidence" value="ECO:0007669"/>
    <property type="project" value="InterPro"/>
</dbReference>
<keyword evidence="1" id="KW-0175">Coiled coil</keyword>
<dbReference type="InterPro" id="IPR054787">
    <property type="entry name" value="TrlF_ATPase"/>
</dbReference>
<dbReference type="InterPro" id="IPR038729">
    <property type="entry name" value="Rad50/SbcC_AAA"/>
</dbReference>
<evidence type="ECO:0000313" key="3">
    <source>
        <dbReference type="EMBL" id="GAM12273.1"/>
    </source>
</evidence>
<feature type="coiled-coil region" evidence="1">
    <location>
        <begin position="453"/>
        <end position="509"/>
    </location>
</feature>
<dbReference type="Pfam" id="PF13263">
    <property type="entry name" value="PHP_C"/>
    <property type="match status" value="1"/>
</dbReference>
<dbReference type="EMBL" id="BASE01000009">
    <property type="protein sequence ID" value="GAM12273.1"/>
    <property type="molecule type" value="Genomic_DNA"/>
</dbReference>
<reference evidence="3 4" key="1">
    <citation type="submission" date="2013-06" db="EMBL/GenBank/DDBJ databases">
        <title>Whole genome shotgun sequence of Bacillus selenatarsenatis SF-1.</title>
        <authorList>
            <person name="Kuroda M."/>
            <person name="Sei K."/>
            <person name="Yamashita M."/>
            <person name="Ike M."/>
        </authorList>
    </citation>
    <scope>NUCLEOTIDE SEQUENCE [LARGE SCALE GENOMIC DNA]</scope>
    <source>
        <strain evidence="3 4">SF-1</strain>
    </source>
</reference>
<dbReference type="Gene3D" id="3.40.50.300">
    <property type="entry name" value="P-loop containing nucleotide triphosphate hydrolases"/>
    <property type="match status" value="2"/>
</dbReference>
<evidence type="ECO:0000259" key="2">
    <source>
        <dbReference type="Pfam" id="PF13476"/>
    </source>
</evidence>